<accession>A9P066</accession>
<evidence type="ECO:0000313" key="2">
    <source>
        <dbReference type="EMBL" id="ABK26277.1"/>
    </source>
</evidence>
<protein>
    <recommendedName>
        <fullName evidence="1">AB hydrolase-1 domain-containing protein</fullName>
    </recommendedName>
</protein>
<dbReference type="PANTHER" id="PTHR10992:SF1032">
    <property type="entry name" value="METHYLESTERASE 17"/>
    <property type="match status" value="1"/>
</dbReference>
<dbReference type="InterPro" id="IPR045889">
    <property type="entry name" value="MES/HNL"/>
</dbReference>
<dbReference type="GO" id="GO:0009696">
    <property type="term" value="P:salicylic acid metabolic process"/>
    <property type="evidence" value="ECO:0007669"/>
    <property type="project" value="TreeGrafter"/>
</dbReference>
<dbReference type="GO" id="GO:0080031">
    <property type="term" value="F:methyl salicylate esterase activity"/>
    <property type="evidence" value="ECO:0007669"/>
    <property type="project" value="TreeGrafter"/>
</dbReference>
<sequence>MEAESAERGKEIISHFVLVHGACHGAWCWYKLSDLLKNAGHVVTAVDLGGAGLNPKDGDGIRSLAEYNEPLARFMEALPHGDEDGAEKDEKVILVGHSMGGVDLTCMMEQFPHKIAAAVFVTAFMPVPGTAPLQLINQVYERNKTWGDTEFKYGLDGQPSRPTSFKFGSNFAREYLYHKSPSQDITLAERLLRSMPVLDEAVVYSSENYGRVPRAFIVAKQDKAIWEELQRKMIADNPPDRVYELEESDHSPFFSCPARLARILQEISTHCADGLIHTY</sequence>
<feature type="domain" description="AB hydrolase-1" evidence="1">
    <location>
        <begin position="16"/>
        <end position="262"/>
    </location>
</feature>
<dbReference type="GO" id="GO:0080030">
    <property type="term" value="F:methyl indole-3-acetate esterase activity"/>
    <property type="evidence" value="ECO:0007669"/>
    <property type="project" value="TreeGrafter"/>
</dbReference>
<dbReference type="Pfam" id="PF12697">
    <property type="entry name" value="Abhydrolase_6"/>
    <property type="match status" value="1"/>
</dbReference>
<dbReference type="GO" id="GO:0080032">
    <property type="term" value="F:methyl jasmonate esterase activity"/>
    <property type="evidence" value="ECO:0007669"/>
    <property type="project" value="TreeGrafter"/>
</dbReference>
<reference evidence="2" key="1">
    <citation type="journal article" date="2008" name="BMC Genomics">
        <title>A conifer genomics resource of 200,000 spruce (Picea spp.) ESTs and 6,464 high-quality, sequence-finished full-length cDNAs for Sitka spruce (Picea sitchensis).</title>
        <authorList>
            <person name="Ralph S.G."/>
            <person name="Chun H.J."/>
            <person name="Kolosova N."/>
            <person name="Cooper D."/>
            <person name="Oddy C."/>
            <person name="Ritland C.E."/>
            <person name="Kirkpatrick R."/>
            <person name="Moore R."/>
            <person name="Barber S."/>
            <person name="Holt R.A."/>
            <person name="Jones S.J."/>
            <person name="Marra M.A."/>
            <person name="Douglas C.J."/>
            <person name="Ritland K."/>
            <person name="Bohlmann J."/>
        </authorList>
    </citation>
    <scope>NUCLEOTIDE SEQUENCE</scope>
    <source>
        <tissue evidence="2">Green portion of the leader tissue</tissue>
    </source>
</reference>
<dbReference type="ESTHER" id="picsi-a9p066">
    <property type="family name" value="Hydroxynitrile_lyase"/>
</dbReference>
<dbReference type="PANTHER" id="PTHR10992">
    <property type="entry name" value="METHYLESTERASE FAMILY MEMBER"/>
    <property type="match status" value="1"/>
</dbReference>
<proteinExistence type="evidence at transcript level"/>
<organism evidence="2">
    <name type="scientific">Picea sitchensis</name>
    <name type="common">Sitka spruce</name>
    <name type="synonym">Pinus sitchensis</name>
    <dbReference type="NCBI Taxonomy" id="3332"/>
    <lineage>
        <taxon>Eukaryota</taxon>
        <taxon>Viridiplantae</taxon>
        <taxon>Streptophyta</taxon>
        <taxon>Embryophyta</taxon>
        <taxon>Tracheophyta</taxon>
        <taxon>Spermatophyta</taxon>
        <taxon>Pinopsida</taxon>
        <taxon>Pinidae</taxon>
        <taxon>Conifers I</taxon>
        <taxon>Pinales</taxon>
        <taxon>Pinaceae</taxon>
        <taxon>Picea</taxon>
    </lineage>
</organism>
<dbReference type="EMBL" id="EF087021">
    <property type="protein sequence ID" value="ABK26277.1"/>
    <property type="molecule type" value="mRNA"/>
</dbReference>
<dbReference type="InterPro" id="IPR000073">
    <property type="entry name" value="AB_hydrolase_1"/>
</dbReference>
<dbReference type="GO" id="GO:0009694">
    <property type="term" value="P:jasmonic acid metabolic process"/>
    <property type="evidence" value="ECO:0007669"/>
    <property type="project" value="TreeGrafter"/>
</dbReference>
<dbReference type="OMA" id="ISTHCAD"/>
<dbReference type="InterPro" id="IPR029058">
    <property type="entry name" value="AB_hydrolase_fold"/>
</dbReference>
<dbReference type="AlphaFoldDB" id="A9P066"/>
<dbReference type="Gene3D" id="3.40.50.1820">
    <property type="entry name" value="alpha/beta hydrolase"/>
    <property type="match status" value="1"/>
</dbReference>
<evidence type="ECO:0000259" key="1">
    <source>
        <dbReference type="Pfam" id="PF12697"/>
    </source>
</evidence>
<dbReference type="SUPFAM" id="SSF53474">
    <property type="entry name" value="alpha/beta-Hydrolases"/>
    <property type="match status" value="1"/>
</dbReference>
<name>A9P066_PICSI</name>